<evidence type="ECO:0000313" key="2">
    <source>
        <dbReference type="Proteomes" id="UP001594351"/>
    </source>
</evidence>
<accession>A0ABV6Z445</accession>
<sequence length="49" mass="5673">MERILSGPFSMSINSSESPKVYHIYIQQSIPYPNCFYTGDTEDVDQRLD</sequence>
<dbReference type="EMBL" id="JBHPBY010000449">
    <property type="protein sequence ID" value="MFC1853220.1"/>
    <property type="molecule type" value="Genomic_DNA"/>
</dbReference>
<gene>
    <name evidence="1" type="ORF">ACFL27_23730</name>
</gene>
<proteinExistence type="predicted"/>
<evidence type="ECO:0000313" key="1">
    <source>
        <dbReference type="EMBL" id="MFC1853220.1"/>
    </source>
</evidence>
<dbReference type="Proteomes" id="UP001594351">
    <property type="component" value="Unassembled WGS sequence"/>
</dbReference>
<protein>
    <submittedName>
        <fullName evidence="1">Uncharacterized protein</fullName>
    </submittedName>
</protein>
<comment type="caution">
    <text evidence="1">The sequence shown here is derived from an EMBL/GenBank/DDBJ whole genome shotgun (WGS) entry which is preliminary data.</text>
</comment>
<keyword evidence="2" id="KW-1185">Reference proteome</keyword>
<name>A0ABV6Z445_UNCC1</name>
<organism evidence="1 2">
    <name type="scientific">candidate division CSSED10-310 bacterium</name>
    <dbReference type="NCBI Taxonomy" id="2855610"/>
    <lineage>
        <taxon>Bacteria</taxon>
        <taxon>Bacteria division CSSED10-310</taxon>
    </lineage>
</organism>
<reference evidence="1 2" key="1">
    <citation type="submission" date="2024-09" db="EMBL/GenBank/DDBJ databases">
        <title>Laminarin stimulates single cell rates of sulfate reduction while oxygen inhibits transcriptomic activity in coastal marine sediment.</title>
        <authorList>
            <person name="Lindsay M."/>
            <person name="Orcutt B."/>
            <person name="Emerson D."/>
            <person name="Stepanauskas R."/>
            <person name="D'Angelo T."/>
        </authorList>
    </citation>
    <scope>NUCLEOTIDE SEQUENCE [LARGE SCALE GENOMIC DNA]</scope>
    <source>
        <strain evidence="1">SAG AM-311-K15</strain>
    </source>
</reference>